<gene>
    <name evidence="1" type="ORF">S03H2_72240</name>
</gene>
<proteinExistence type="predicted"/>
<protein>
    <submittedName>
        <fullName evidence="1">Uncharacterized protein</fullName>
    </submittedName>
</protein>
<feature type="non-terminal residue" evidence="1">
    <location>
        <position position="66"/>
    </location>
</feature>
<sequence>LFFVNYTKELMEELFNISPKSYEKSDRKGTDLTIYNKYVLEGLIEKGIIPGDKVKNQVKVPNWVKK</sequence>
<accession>X1JX69</accession>
<reference evidence="1" key="1">
    <citation type="journal article" date="2014" name="Front. Microbiol.">
        <title>High frequency of phylogenetically diverse reductive dehalogenase-homologous genes in deep subseafloor sedimentary metagenomes.</title>
        <authorList>
            <person name="Kawai M."/>
            <person name="Futagami T."/>
            <person name="Toyoda A."/>
            <person name="Takaki Y."/>
            <person name="Nishi S."/>
            <person name="Hori S."/>
            <person name="Arai W."/>
            <person name="Tsubouchi T."/>
            <person name="Morono Y."/>
            <person name="Uchiyama I."/>
            <person name="Ito T."/>
            <person name="Fujiyama A."/>
            <person name="Inagaki F."/>
            <person name="Takami H."/>
        </authorList>
    </citation>
    <scope>NUCLEOTIDE SEQUENCE</scope>
    <source>
        <strain evidence="1">Expedition CK06-06</strain>
    </source>
</reference>
<comment type="caution">
    <text evidence="1">The sequence shown here is derived from an EMBL/GenBank/DDBJ whole genome shotgun (WGS) entry which is preliminary data.</text>
</comment>
<organism evidence="1">
    <name type="scientific">marine sediment metagenome</name>
    <dbReference type="NCBI Taxonomy" id="412755"/>
    <lineage>
        <taxon>unclassified sequences</taxon>
        <taxon>metagenomes</taxon>
        <taxon>ecological metagenomes</taxon>
    </lineage>
</organism>
<evidence type="ECO:0000313" key="1">
    <source>
        <dbReference type="EMBL" id="GAH98737.1"/>
    </source>
</evidence>
<dbReference type="AlphaFoldDB" id="X1JX69"/>
<feature type="non-terminal residue" evidence="1">
    <location>
        <position position="1"/>
    </location>
</feature>
<dbReference type="EMBL" id="BARU01048731">
    <property type="protein sequence ID" value="GAH98737.1"/>
    <property type="molecule type" value="Genomic_DNA"/>
</dbReference>
<name>X1JX69_9ZZZZ</name>